<keyword evidence="2" id="KW-1185">Reference proteome</keyword>
<proteinExistence type="predicted"/>
<accession>A0A9J7BJI0</accession>
<dbReference type="Proteomes" id="UP001059380">
    <property type="component" value="Chromosome"/>
</dbReference>
<dbReference type="AlphaFoldDB" id="A0A9J7BJI0"/>
<protein>
    <submittedName>
        <fullName evidence="1">Uncharacterized protein</fullName>
    </submittedName>
</protein>
<dbReference type="KEGG" id="orp:MOP44_15325"/>
<dbReference type="RefSeq" id="WP_260790937.1">
    <property type="nucleotide sequence ID" value="NZ_CP093313.1"/>
</dbReference>
<evidence type="ECO:0000313" key="2">
    <source>
        <dbReference type="Proteomes" id="UP001059380"/>
    </source>
</evidence>
<reference evidence="1" key="1">
    <citation type="submission" date="2021-04" db="EMBL/GenBank/DDBJ databases">
        <title>Phylogenetic analysis of Acidobacteriaceae.</title>
        <authorList>
            <person name="Qiu L."/>
            <person name="Zhang Q."/>
        </authorList>
    </citation>
    <scope>NUCLEOTIDE SEQUENCE</scope>
    <source>
        <strain evidence="1">DSM 25168</strain>
    </source>
</reference>
<dbReference type="EMBL" id="CP093313">
    <property type="protein sequence ID" value="UWZ81946.1"/>
    <property type="molecule type" value="Genomic_DNA"/>
</dbReference>
<organism evidence="1 2">
    <name type="scientific">Occallatibacter riparius</name>
    <dbReference type="NCBI Taxonomy" id="1002689"/>
    <lineage>
        <taxon>Bacteria</taxon>
        <taxon>Pseudomonadati</taxon>
        <taxon>Acidobacteriota</taxon>
        <taxon>Terriglobia</taxon>
        <taxon>Terriglobales</taxon>
        <taxon>Acidobacteriaceae</taxon>
        <taxon>Occallatibacter</taxon>
    </lineage>
</organism>
<name>A0A9J7BJI0_9BACT</name>
<sequence length="92" mass="10352">MPDHSANVAMHPNGLPIEETVSHIRRGIKAYAVLTRDCLKDHPHWKSETDGIEDPAEMKANLMLCYRHLEDVAMRLGKVLQAKDGGKSVYDK</sequence>
<gene>
    <name evidence="1" type="ORF">MOP44_15325</name>
</gene>
<evidence type="ECO:0000313" key="1">
    <source>
        <dbReference type="EMBL" id="UWZ81946.1"/>
    </source>
</evidence>